<dbReference type="EMBL" id="JAYDYQ010001088">
    <property type="protein sequence ID" value="KAK4488606.1"/>
    <property type="molecule type" value="Genomic_DNA"/>
</dbReference>
<dbReference type="Pfam" id="PF00560">
    <property type="entry name" value="LRR_1"/>
    <property type="match status" value="8"/>
</dbReference>
<keyword evidence="9 11" id="KW-0472">Membrane</keyword>
<dbReference type="PANTHER" id="PTHR48063:SF16">
    <property type="entry name" value="LRR RECEPTOR-LIKE SERINE_THREONINE-PROTEIN KINASE GSO1"/>
    <property type="match status" value="1"/>
</dbReference>
<keyword evidence="4" id="KW-0433">Leucine-rich repeat</keyword>
<evidence type="ECO:0000256" key="10">
    <source>
        <dbReference type="ARBA" id="ARBA00023180"/>
    </source>
</evidence>
<organism evidence="12 13">
    <name type="scientific">Penstemon davidsonii</name>
    <dbReference type="NCBI Taxonomy" id="160366"/>
    <lineage>
        <taxon>Eukaryota</taxon>
        <taxon>Viridiplantae</taxon>
        <taxon>Streptophyta</taxon>
        <taxon>Embryophyta</taxon>
        <taxon>Tracheophyta</taxon>
        <taxon>Spermatophyta</taxon>
        <taxon>Magnoliopsida</taxon>
        <taxon>eudicotyledons</taxon>
        <taxon>Gunneridae</taxon>
        <taxon>Pentapetalae</taxon>
        <taxon>asterids</taxon>
        <taxon>lamiids</taxon>
        <taxon>Lamiales</taxon>
        <taxon>Plantaginaceae</taxon>
        <taxon>Cheloneae</taxon>
        <taxon>Penstemon</taxon>
    </lineage>
</organism>
<protein>
    <submittedName>
        <fullName evidence="12">Uncharacterized protein</fullName>
    </submittedName>
</protein>
<evidence type="ECO:0000256" key="7">
    <source>
        <dbReference type="ARBA" id="ARBA00022737"/>
    </source>
</evidence>
<feature type="transmembrane region" description="Helical" evidence="11">
    <location>
        <begin position="598"/>
        <end position="620"/>
    </location>
</feature>
<evidence type="ECO:0000313" key="13">
    <source>
        <dbReference type="Proteomes" id="UP001291926"/>
    </source>
</evidence>
<evidence type="ECO:0000256" key="8">
    <source>
        <dbReference type="ARBA" id="ARBA00022989"/>
    </source>
</evidence>
<feature type="non-terminal residue" evidence="12">
    <location>
        <position position="633"/>
    </location>
</feature>
<keyword evidence="6" id="KW-0732">Signal</keyword>
<evidence type="ECO:0000256" key="4">
    <source>
        <dbReference type="ARBA" id="ARBA00022614"/>
    </source>
</evidence>
<dbReference type="Pfam" id="PF13855">
    <property type="entry name" value="LRR_8"/>
    <property type="match status" value="1"/>
</dbReference>
<evidence type="ECO:0000256" key="2">
    <source>
        <dbReference type="ARBA" id="ARBA00009592"/>
    </source>
</evidence>
<keyword evidence="7" id="KW-0677">Repeat</keyword>
<dbReference type="InterPro" id="IPR032675">
    <property type="entry name" value="LRR_dom_sf"/>
</dbReference>
<dbReference type="InterPro" id="IPR046956">
    <property type="entry name" value="RLP23-like"/>
</dbReference>
<evidence type="ECO:0000256" key="6">
    <source>
        <dbReference type="ARBA" id="ARBA00022729"/>
    </source>
</evidence>
<comment type="similarity">
    <text evidence="2">Belongs to the RLP family.</text>
</comment>
<keyword evidence="8 11" id="KW-1133">Transmembrane helix</keyword>
<dbReference type="InterPro" id="IPR001611">
    <property type="entry name" value="Leu-rich_rpt"/>
</dbReference>
<evidence type="ECO:0000256" key="9">
    <source>
        <dbReference type="ARBA" id="ARBA00023136"/>
    </source>
</evidence>
<comment type="subcellular location">
    <subcellularLocation>
        <location evidence="1">Cell membrane</location>
        <topology evidence="1">Single-pass type I membrane protein</topology>
    </subcellularLocation>
</comment>
<accession>A0ABR0DIE1</accession>
<keyword evidence="3" id="KW-1003">Cell membrane</keyword>
<dbReference type="PRINTS" id="PR00019">
    <property type="entry name" value="LEURICHRPT"/>
</dbReference>
<dbReference type="SMART" id="SM00369">
    <property type="entry name" value="LRR_TYP"/>
    <property type="match status" value="7"/>
</dbReference>
<dbReference type="Proteomes" id="UP001291926">
    <property type="component" value="Unassembled WGS sequence"/>
</dbReference>
<proteinExistence type="inferred from homology"/>
<evidence type="ECO:0000313" key="12">
    <source>
        <dbReference type="EMBL" id="KAK4488606.1"/>
    </source>
</evidence>
<name>A0ABR0DIE1_9LAMI</name>
<dbReference type="SUPFAM" id="SSF52058">
    <property type="entry name" value="L domain-like"/>
    <property type="match status" value="2"/>
</dbReference>
<dbReference type="SMART" id="SM00365">
    <property type="entry name" value="LRR_SD22"/>
    <property type="match status" value="5"/>
</dbReference>
<gene>
    <name evidence="12" type="ORF">RD792_004373</name>
</gene>
<dbReference type="Gene3D" id="3.80.10.10">
    <property type="entry name" value="Ribonuclease Inhibitor"/>
    <property type="match status" value="3"/>
</dbReference>
<dbReference type="PANTHER" id="PTHR48063">
    <property type="entry name" value="LRR RECEPTOR-LIKE KINASE"/>
    <property type="match status" value="1"/>
</dbReference>
<dbReference type="InterPro" id="IPR003591">
    <property type="entry name" value="Leu-rich_rpt_typical-subtyp"/>
</dbReference>
<keyword evidence="10" id="KW-0325">Glycoprotein</keyword>
<reference evidence="12 13" key="1">
    <citation type="journal article" date="2023" name="bioRxiv">
        <title>Genome report: Whole genome sequence and annotation of Penstemon davidsonii.</title>
        <authorList>
            <person name="Ostevik K.L."/>
            <person name="Alabady M."/>
            <person name="Zhang M."/>
            <person name="Rausher M.D."/>
        </authorList>
    </citation>
    <scope>NUCLEOTIDE SEQUENCE [LARGE SCALE GENOMIC DNA]</scope>
    <source>
        <strain evidence="12">DNT005</strain>
        <tissue evidence="12">Whole leaf</tissue>
    </source>
</reference>
<keyword evidence="5 11" id="KW-0812">Transmembrane</keyword>
<evidence type="ECO:0000256" key="5">
    <source>
        <dbReference type="ARBA" id="ARBA00022692"/>
    </source>
</evidence>
<evidence type="ECO:0000256" key="3">
    <source>
        <dbReference type="ARBA" id="ARBA00022475"/>
    </source>
</evidence>
<evidence type="ECO:0000256" key="11">
    <source>
        <dbReference type="SAM" id="Phobius"/>
    </source>
</evidence>
<keyword evidence="13" id="KW-1185">Reference proteome</keyword>
<sequence>MCRKYDNLNQFNLFDNELEGGIPRTIGSLCKLVNFDVSGNKMRGTLPEILEGIEKCRGDSPLPSLVNLRLSNNELTGPLPYWLGQVKNLEDLSLSYNSIEGPIPNSLNGLQNLTHLSLAGNKLNGTLPESIGELSSLVVLDVSSNYITGIISEVHFSELSEVKILRLSSNSLILNVSSDWLPPFQIRNLDMGSCQLGPSFPEWLKSQNEIMFLDISNSSISSSIPSWFWDLSVNLSLINVSLNQIHGRLPTSFEVIPFADIDFSSNLFEGYIPLPSVQVELFDLSNNRFEGPIPHNISETMPDLIFFSLSGNKLTGKIPDDIGNMASLQVLDFSSNNLFGSIPNSLGNCSYLKALDLGNNSLSSLRILKLRSNAFFGGILIEFSNLSSLQVLDLSENNFTGLIPTSLGDLKAMAQEQTKNEYLLYGKYRGMYYEESLVINLKNQLQKFTKTLSLITAIDLSGNFFSGEIPVELTRLHGIIILDLSRNHISGQIPENISSLIQLGSLDLSRNELSGALPTCLASLSFLGYLNLSNNNLSGKIPDGGQFSTFSYAFEGNPGLCGAPLVVKCSGEDSDKGENSQNENDGVYEENDRLIDGWFYLSVGLGFAVGILVPCIVLVIRKPWSDKYSGFLD</sequence>
<comment type="caution">
    <text evidence="12">The sequence shown here is derived from an EMBL/GenBank/DDBJ whole genome shotgun (WGS) entry which is preliminary data.</text>
</comment>
<evidence type="ECO:0000256" key="1">
    <source>
        <dbReference type="ARBA" id="ARBA00004251"/>
    </source>
</evidence>